<sequence length="249" mass="28625">MRSAIFLLCVTQFYFSAVEGCKIDTPKYHERLLTKTGLIPEEQYLIKSPHLKDGSITANLNIAADQIIEHFRHVLIRNGLDPVEIPSAQFKWLAWNFNLTNGWLEDLSTISKGGDVLATYTSRTRTITIEFPLSFDSLMFSYKFERYFIFHHRGDIFGKVEDVKIDCQISFNYGTYQLKLDHFQIKDKSKLSLHYSGTGIFHWVTEKLINFTIGILHNPLISIIESSVKGPLEVMLITVNKYLADNIVP</sequence>
<dbReference type="InterPro" id="IPR038602">
    <property type="entry name" value="Mite_allergen_7_sf"/>
</dbReference>
<feature type="chain" id="PRO_5040329477" evidence="1">
    <location>
        <begin position="21"/>
        <end position="249"/>
    </location>
</feature>
<evidence type="ECO:0000313" key="3">
    <source>
        <dbReference type="Proteomes" id="UP001152888"/>
    </source>
</evidence>
<keyword evidence="3" id="KW-1185">Reference proteome</keyword>
<dbReference type="OrthoDB" id="6419576at2759"/>
<dbReference type="InterPro" id="IPR020234">
    <property type="entry name" value="Mite_allergen_group-7"/>
</dbReference>
<dbReference type="Pfam" id="PF16984">
    <property type="entry name" value="Grp7_allergen"/>
    <property type="match status" value="1"/>
</dbReference>
<evidence type="ECO:0000313" key="2">
    <source>
        <dbReference type="EMBL" id="CAH2001846.1"/>
    </source>
</evidence>
<accession>A0A9P0LVX0</accession>
<name>A0A9P0LVX0_ACAOB</name>
<dbReference type="Proteomes" id="UP001152888">
    <property type="component" value="Unassembled WGS sequence"/>
</dbReference>
<reference evidence="2" key="1">
    <citation type="submission" date="2022-03" db="EMBL/GenBank/DDBJ databases">
        <authorList>
            <person name="Sayadi A."/>
        </authorList>
    </citation>
    <scope>NUCLEOTIDE SEQUENCE</scope>
</reference>
<feature type="signal peptide" evidence="1">
    <location>
        <begin position="1"/>
        <end position="20"/>
    </location>
</feature>
<protein>
    <submittedName>
        <fullName evidence="2">Uncharacterized protein</fullName>
    </submittedName>
</protein>
<dbReference type="EMBL" id="CAKOFQ010007472">
    <property type="protein sequence ID" value="CAH2001846.1"/>
    <property type="molecule type" value="Genomic_DNA"/>
</dbReference>
<comment type="caution">
    <text evidence="2">The sequence shown here is derived from an EMBL/GenBank/DDBJ whole genome shotgun (WGS) entry which is preliminary data.</text>
</comment>
<evidence type="ECO:0000256" key="1">
    <source>
        <dbReference type="SAM" id="SignalP"/>
    </source>
</evidence>
<dbReference type="Gene3D" id="3.15.10.50">
    <property type="match status" value="1"/>
</dbReference>
<proteinExistence type="predicted"/>
<organism evidence="2 3">
    <name type="scientific">Acanthoscelides obtectus</name>
    <name type="common">Bean weevil</name>
    <name type="synonym">Bruchus obtectus</name>
    <dbReference type="NCBI Taxonomy" id="200917"/>
    <lineage>
        <taxon>Eukaryota</taxon>
        <taxon>Metazoa</taxon>
        <taxon>Ecdysozoa</taxon>
        <taxon>Arthropoda</taxon>
        <taxon>Hexapoda</taxon>
        <taxon>Insecta</taxon>
        <taxon>Pterygota</taxon>
        <taxon>Neoptera</taxon>
        <taxon>Endopterygota</taxon>
        <taxon>Coleoptera</taxon>
        <taxon>Polyphaga</taxon>
        <taxon>Cucujiformia</taxon>
        <taxon>Chrysomeloidea</taxon>
        <taxon>Chrysomelidae</taxon>
        <taxon>Bruchinae</taxon>
        <taxon>Bruchini</taxon>
        <taxon>Acanthoscelides</taxon>
    </lineage>
</organism>
<dbReference type="AlphaFoldDB" id="A0A9P0LVX0"/>
<keyword evidence="1" id="KW-0732">Signal</keyword>
<gene>
    <name evidence="2" type="ORF">ACAOBT_LOCUS26469</name>
</gene>